<proteinExistence type="predicted"/>
<protein>
    <submittedName>
        <fullName evidence="1">Uncharacterized protein</fullName>
    </submittedName>
</protein>
<gene>
    <name evidence="1" type="ORF">BOLC2T12479H</name>
</gene>
<name>A0A3P6DZM4_BRAOL</name>
<accession>A0A3P6DZM4</accession>
<dbReference type="AlphaFoldDB" id="A0A3P6DZM4"/>
<dbReference type="EMBL" id="LR031874">
    <property type="protein sequence ID" value="VDD27495.1"/>
    <property type="molecule type" value="Genomic_DNA"/>
</dbReference>
<evidence type="ECO:0000313" key="1">
    <source>
        <dbReference type="EMBL" id="VDD27495.1"/>
    </source>
</evidence>
<organism evidence="1">
    <name type="scientific">Brassica oleracea</name>
    <name type="common">Wild cabbage</name>
    <dbReference type="NCBI Taxonomy" id="3712"/>
    <lineage>
        <taxon>Eukaryota</taxon>
        <taxon>Viridiplantae</taxon>
        <taxon>Streptophyta</taxon>
        <taxon>Embryophyta</taxon>
        <taxon>Tracheophyta</taxon>
        <taxon>Spermatophyta</taxon>
        <taxon>Magnoliopsida</taxon>
        <taxon>eudicotyledons</taxon>
        <taxon>Gunneridae</taxon>
        <taxon>Pentapetalae</taxon>
        <taxon>rosids</taxon>
        <taxon>malvids</taxon>
        <taxon>Brassicales</taxon>
        <taxon>Brassicaceae</taxon>
        <taxon>Brassiceae</taxon>
        <taxon>Brassica</taxon>
    </lineage>
</organism>
<sequence length="40" mass="4605">MDKWPCMGTHILSTSHTQPYFFVLLFKTGITNEQHTLPPS</sequence>
<reference evidence="1" key="1">
    <citation type="submission" date="2018-11" db="EMBL/GenBank/DDBJ databases">
        <authorList>
            <consortium name="Genoscope - CEA"/>
            <person name="William W."/>
        </authorList>
    </citation>
    <scope>NUCLEOTIDE SEQUENCE</scope>
</reference>